<dbReference type="InterPro" id="IPR002401">
    <property type="entry name" value="Cyt_P450_E_grp-I"/>
</dbReference>
<dbReference type="InterPro" id="IPR017972">
    <property type="entry name" value="Cyt_P450_CS"/>
</dbReference>
<evidence type="ECO:0000256" key="6">
    <source>
        <dbReference type="ARBA" id="ARBA00023002"/>
    </source>
</evidence>
<dbReference type="SMR" id="B3M1N9"/>
<dbReference type="eggNOG" id="KOG0159">
    <property type="taxonomic scope" value="Eukaryota"/>
</dbReference>
<dbReference type="GO" id="GO:0016020">
    <property type="term" value="C:membrane"/>
    <property type="evidence" value="ECO:0007669"/>
    <property type="project" value="UniProtKB-SubCell"/>
</dbReference>
<dbReference type="KEGG" id="dan:6498849"/>
<evidence type="ECO:0000256" key="5">
    <source>
        <dbReference type="ARBA" id="ARBA00022723"/>
    </source>
</evidence>
<keyword evidence="9" id="KW-0472">Membrane</keyword>
<dbReference type="InterPro" id="IPR036396">
    <property type="entry name" value="Cyt_P450_sf"/>
</dbReference>
<dbReference type="InterPro" id="IPR050479">
    <property type="entry name" value="CYP11_CYP27_families"/>
</dbReference>
<comment type="cofactor">
    <cofactor evidence="1 10">
        <name>heme</name>
        <dbReference type="ChEBI" id="CHEBI:30413"/>
    </cofactor>
</comment>
<evidence type="ECO:0000313" key="12">
    <source>
        <dbReference type="EMBL" id="EDV44369.2"/>
    </source>
</evidence>
<name>B3M1N9_DROAN</name>
<keyword evidence="6 11" id="KW-0560">Oxidoreductase</keyword>
<dbReference type="Gene3D" id="1.10.630.10">
    <property type="entry name" value="Cytochrome P450"/>
    <property type="match status" value="1"/>
</dbReference>
<dbReference type="CDD" id="cd11054">
    <property type="entry name" value="CYP24A1-like"/>
    <property type="match status" value="1"/>
</dbReference>
<evidence type="ECO:0000256" key="1">
    <source>
        <dbReference type="ARBA" id="ARBA00001971"/>
    </source>
</evidence>
<dbReference type="GO" id="GO:0005506">
    <property type="term" value="F:iron ion binding"/>
    <property type="evidence" value="ECO:0007669"/>
    <property type="project" value="InterPro"/>
</dbReference>
<keyword evidence="13" id="KW-1185">Reference proteome</keyword>
<dbReference type="GO" id="GO:0016705">
    <property type="term" value="F:oxidoreductase activity, acting on paired donors, with incorporation or reduction of molecular oxygen"/>
    <property type="evidence" value="ECO:0007669"/>
    <property type="project" value="InterPro"/>
</dbReference>
<comment type="similarity">
    <text evidence="3 11">Belongs to the cytochrome P450 family.</text>
</comment>
<dbReference type="STRING" id="7217.B3M1N9"/>
<dbReference type="PRINTS" id="PR00385">
    <property type="entry name" value="P450"/>
</dbReference>
<dbReference type="AlphaFoldDB" id="B3M1N9"/>
<accession>B3M1N9</accession>
<keyword evidence="4 10" id="KW-0349">Heme</keyword>
<evidence type="ECO:0000313" key="13">
    <source>
        <dbReference type="Proteomes" id="UP000007801"/>
    </source>
</evidence>
<evidence type="ECO:0000256" key="7">
    <source>
        <dbReference type="ARBA" id="ARBA00023004"/>
    </source>
</evidence>
<evidence type="ECO:0000256" key="11">
    <source>
        <dbReference type="RuleBase" id="RU000461"/>
    </source>
</evidence>
<comment type="subcellular location">
    <subcellularLocation>
        <location evidence="2">Membrane</location>
    </subcellularLocation>
</comment>
<dbReference type="PROSITE" id="PS00086">
    <property type="entry name" value="CYTOCHROME_P450"/>
    <property type="match status" value="1"/>
</dbReference>
<gene>
    <name evidence="12" type="primary">Dana\GF16051</name>
    <name evidence="12" type="synonym">dana_GLEANR_17328</name>
    <name evidence="12" type="ORF">GF16051</name>
</gene>
<evidence type="ECO:0000256" key="10">
    <source>
        <dbReference type="PIRSR" id="PIRSR602401-1"/>
    </source>
</evidence>
<dbReference type="HOGENOM" id="CLU_001570_28_0_1"/>
<reference evidence="12 13" key="1">
    <citation type="journal article" date="2007" name="Nature">
        <title>Evolution of genes and genomes on the Drosophila phylogeny.</title>
        <authorList>
            <consortium name="Drosophila 12 Genomes Consortium"/>
            <person name="Clark A.G."/>
            <person name="Eisen M.B."/>
            <person name="Smith D.R."/>
            <person name="Bergman C.M."/>
            <person name="Oliver B."/>
            <person name="Markow T.A."/>
            <person name="Kaufman T.C."/>
            <person name="Kellis M."/>
            <person name="Gelbart W."/>
            <person name="Iyer V.N."/>
            <person name="Pollard D.A."/>
            <person name="Sackton T.B."/>
            <person name="Larracuente A.M."/>
            <person name="Singh N.D."/>
            <person name="Abad J.P."/>
            <person name="Abt D.N."/>
            <person name="Adryan B."/>
            <person name="Aguade M."/>
            <person name="Akashi H."/>
            <person name="Anderson W.W."/>
            <person name="Aquadro C.F."/>
            <person name="Ardell D.H."/>
            <person name="Arguello R."/>
            <person name="Artieri C.G."/>
            <person name="Barbash D.A."/>
            <person name="Barker D."/>
            <person name="Barsanti P."/>
            <person name="Batterham P."/>
            <person name="Batzoglou S."/>
            <person name="Begun D."/>
            <person name="Bhutkar A."/>
            <person name="Blanco E."/>
            <person name="Bosak S.A."/>
            <person name="Bradley R.K."/>
            <person name="Brand A.D."/>
            <person name="Brent M.R."/>
            <person name="Brooks A.N."/>
            <person name="Brown R.H."/>
            <person name="Butlin R.K."/>
            <person name="Caggese C."/>
            <person name="Calvi B.R."/>
            <person name="Bernardo de Carvalho A."/>
            <person name="Caspi A."/>
            <person name="Castrezana S."/>
            <person name="Celniker S.E."/>
            <person name="Chang J.L."/>
            <person name="Chapple C."/>
            <person name="Chatterji S."/>
            <person name="Chinwalla A."/>
            <person name="Civetta A."/>
            <person name="Clifton S.W."/>
            <person name="Comeron J.M."/>
            <person name="Costello J.C."/>
            <person name="Coyne J.A."/>
            <person name="Daub J."/>
            <person name="David R.G."/>
            <person name="Delcher A.L."/>
            <person name="Delehaunty K."/>
            <person name="Do C.B."/>
            <person name="Ebling H."/>
            <person name="Edwards K."/>
            <person name="Eickbush T."/>
            <person name="Evans J.D."/>
            <person name="Filipski A."/>
            <person name="Findeiss S."/>
            <person name="Freyhult E."/>
            <person name="Fulton L."/>
            <person name="Fulton R."/>
            <person name="Garcia A.C."/>
            <person name="Gardiner A."/>
            <person name="Garfield D.A."/>
            <person name="Garvin B.E."/>
            <person name="Gibson G."/>
            <person name="Gilbert D."/>
            <person name="Gnerre S."/>
            <person name="Godfrey J."/>
            <person name="Good R."/>
            <person name="Gotea V."/>
            <person name="Gravely B."/>
            <person name="Greenberg A.J."/>
            <person name="Griffiths-Jones S."/>
            <person name="Gross S."/>
            <person name="Guigo R."/>
            <person name="Gustafson E.A."/>
            <person name="Haerty W."/>
            <person name="Hahn M.W."/>
            <person name="Halligan D.L."/>
            <person name="Halpern A.L."/>
            <person name="Halter G.M."/>
            <person name="Han M.V."/>
            <person name="Heger A."/>
            <person name="Hillier L."/>
            <person name="Hinrichs A.S."/>
            <person name="Holmes I."/>
            <person name="Hoskins R.A."/>
            <person name="Hubisz M.J."/>
            <person name="Hultmark D."/>
            <person name="Huntley M.A."/>
            <person name="Jaffe D.B."/>
            <person name="Jagadeeshan S."/>
            <person name="Jeck W.R."/>
            <person name="Johnson J."/>
            <person name="Jones C.D."/>
            <person name="Jordan W.C."/>
            <person name="Karpen G.H."/>
            <person name="Kataoka E."/>
            <person name="Keightley P.D."/>
            <person name="Kheradpour P."/>
            <person name="Kirkness E.F."/>
            <person name="Koerich L.B."/>
            <person name="Kristiansen K."/>
            <person name="Kudrna D."/>
            <person name="Kulathinal R.J."/>
            <person name="Kumar S."/>
            <person name="Kwok R."/>
            <person name="Lander E."/>
            <person name="Langley C.H."/>
            <person name="Lapoint R."/>
            <person name="Lazzaro B.P."/>
            <person name="Lee S.J."/>
            <person name="Levesque L."/>
            <person name="Li R."/>
            <person name="Lin C.F."/>
            <person name="Lin M.F."/>
            <person name="Lindblad-Toh K."/>
            <person name="Llopart A."/>
            <person name="Long M."/>
            <person name="Low L."/>
            <person name="Lozovsky E."/>
            <person name="Lu J."/>
            <person name="Luo M."/>
            <person name="Machado C.A."/>
            <person name="Makalowski W."/>
            <person name="Marzo M."/>
            <person name="Matsuda M."/>
            <person name="Matzkin L."/>
            <person name="McAllister B."/>
            <person name="McBride C.S."/>
            <person name="McKernan B."/>
            <person name="McKernan K."/>
            <person name="Mendez-Lago M."/>
            <person name="Minx P."/>
            <person name="Mollenhauer M.U."/>
            <person name="Montooth K."/>
            <person name="Mount S.M."/>
            <person name="Mu X."/>
            <person name="Myers E."/>
            <person name="Negre B."/>
            <person name="Newfeld S."/>
            <person name="Nielsen R."/>
            <person name="Noor M.A."/>
            <person name="O'Grady P."/>
            <person name="Pachter L."/>
            <person name="Papaceit M."/>
            <person name="Parisi M.J."/>
            <person name="Parisi M."/>
            <person name="Parts L."/>
            <person name="Pedersen J.S."/>
            <person name="Pesole G."/>
            <person name="Phillippy A.M."/>
            <person name="Ponting C.P."/>
            <person name="Pop M."/>
            <person name="Porcelli D."/>
            <person name="Powell J.R."/>
            <person name="Prohaska S."/>
            <person name="Pruitt K."/>
            <person name="Puig M."/>
            <person name="Quesneville H."/>
            <person name="Ram K.R."/>
            <person name="Rand D."/>
            <person name="Rasmussen M.D."/>
            <person name="Reed L.K."/>
            <person name="Reenan R."/>
            <person name="Reily A."/>
            <person name="Remington K.A."/>
            <person name="Rieger T.T."/>
            <person name="Ritchie M.G."/>
            <person name="Robin C."/>
            <person name="Rogers Y.H."/>
            <person name="Rohde C."/>
            <person name="Rozas J."/>
            <person name="Rubenfield M.J."/>
            <person name="Ruiz A."/>
            <person name="Russo S."/>
            <person name="Salzberg S.L."/>
            <person name="Sanchez-Gracia A."/>
            <person name="Saranga D.J."/>
            <person name="Sato H."/>
            <person name="Schaeffer S.W."/>
            <person name="Schatz M.C."/>
            <person name="Schlenke T."/>
            <person name="Schwartz R."/>
            <person name="Segarra C."/>
            <person name="Singh R.S."/>
            <person name="Sirot L."/>
            <person name="Sirota M."/>
            <person name="Sisneros N.B."/>
            <person name="Smith C.D."/>
            <person name="Smith T.F."/>
            <person name="Spieth J."/>
            <person name="Stage D.E."/>
            <person name="Stark A."/>
            <person name="Stephan W."/>
            <person name="Strausberg R.L."/>
            <person name="Strempel S."/>
            <person name="Sturgill D."/>
            <person name="Sutton G."/>
            <person name="Sutton G.G."/>
            <person name="Tao W."/>
            <person name="Teichmann S."/>
            <person name="Tobari Y.N."/>
            <person name="Tomimura Y."/>
            <person name="Tsolas J.M."/>
            <person name="Valente V.L."/>
            <person name="Venter E."/>
            <person name="Venter J.C."/>
            <person name="Vicario S."/>
            <person name="Vieira F.G."/>
            <person name="Vilella A.J."/>
            <person name="Villasante A."/>
            <person name="Walenz B."/>
            <person name="Wang J."/>
            <person name="Wasserman M."/>
            <person name="Watts T."/>
            <person name="Wilson D."/>
            <person name="Wilson R.K."/>
            <person name="Wing R.A."/>
            <person name="Wolfner M.F."/>
            <person name="Wong A."/>
            <person name="Wong G.K."/>
            <person name="Wu C.I."/>
            <person name="Wu G."/>
            <person name="Yamamoto D."/>
            <person name="Yang H.P."/>
            <person name="Yang S.P."/>
            <person name="Yorke J.A."/>
            <person name="Yoshida K."/>
            <person name="Zdobnov E."/>
            <person name="Zhang P."/>
            <person name="Zhang Y."/>
            <person name="Zimin A.V."/>
            <person name="Baldwin J."/>
            <person name="Abdouelleil A."/>
            <person name="Abdulkadir J."/>
            <person name="Abebe A."/>
            <person name="Abera B."/>
            <person name="Abreu J."/>
            <person name="Acer S.C."/>
            <person name="Aftuck L."/>
            <person name="Alexander A."/>
            <person name="An P."/>
            <person name="Anderson E."/>
            <person name="Anderson S."/>
            <person name="Arachi H."/>
            <person name="Azer M."/>
            <person name="Bachantsang P."/>
            <person name="Barry A."/>
            <person name="Bayul T."/>
            <person name="Berlin A."/>
            <person name="Bessette D."/>
            <person name="Bloom T."/>
            <person name="Blye J."/>
            <person name="Boguslavskiy L."/>
            <person name="Bonnet C."/>
            <person name="Boukhgalter B."/>
            <person name="Bourzgui I."/>
            <person name="Brown A."/>
            <person name="Cahill P."/>
            <person name="Channer S."/>
            <person name="Cheshatsang Y."/>
            <person name="Chuda L."/>
            <person name="Citroen M."/>
            <person name="Collymore A."/>
            <person name="Cooke P."/>
            <person name="Costello M."/>
            <person name="D'Aco K."/>
            <person name="Daza R."/>
            <person name="De Haan G."/>
            <person name="DeGray S."/>
            <person name="DeMaso C."/>
            <person name="Dhargay N."/>
            <person name="Dooley K."/>
            <person name="Dooley E."/>
            <person name="Doricent M."/>
            <person name="Dorje P."/>
            <person name="Dorjee K."/>
            <person name="Dupes A."/>
            <person name="Elong R."/>
            <person name="Falk J."/>
            <person name="Farina A."/>
            <person name="Faro S."/>
            <person name="Ferguson D."/>
            <person name="Fisher S."/>
            <person name="Foley C.D."/>
            <person name="Franke A."/>
            <person name="Friedrich D."/>
            <person name="Gadbois L."/>
            <person name="Gearin G."/>
            <person name="Gearin C.R."/>
            <person name="Giannoukos G."/>
            <person name="Goode T."/>
            <person name="Graham J."/>
            <person name="Grandbois E."/>
            <person name="Grewal S."/>
            <person name="Gyaltsen K."/>
            <person name="Hafez N."/>
            <person name="Hagos B."/>
            <person name="Hall J."/>
            <person name="Henson C."/>
            <person name="Hollinger A."/>
            <person name="Honan T."/>
            <person name="Huard M.D."/>
            <person name="Hughes L."/>
            <person name="Hurhula B."/>
            <person name="Husby M.E."/>
            <person name="Kamat A."/>
            <person name="Kanga B."/>
            <person name="Kashin S."/>
            <person name="Khazanovich D."/>
            <person name="Kisner P."/>
            <person name="Lance K."/>
            <person name="Lara M."/>
            <person name="Lee W."/>
            <person name="Lennon N."/>
            <person name="Letendre F."/>
            <person name="LeVine R."/>
            <person name="Lipovsky A."/>
            <person name="Liu X."/>
            <person name="Liu J."/>
            <person name="Liu S."/>
            <person name="Lokyitsang T."/>
            <person name="Lokyitsang Y."/>
            <person name="Lubonja R."/>
            <person name="Lui A."/>
            <person name="MacDonald P."/>
            <person name="Magnisalis V."/>
            <person name="Maru K."/>
            <person name="Matthews C."/>
            <person name="McCusker W."/>
            <person name="McDonough S."/>
            <person name="Mehta T."/>
            <person name="Meldrim J."/>
            <person name="Meneus L."/>
            <person name="Mihai O."/>
            <person name="Mihalev A."/>
            <person name="Mihova T."/>
            <person name="Mittelman R."/>
            <person name="Mlenga V."/>
            <person name="Montmayeur A."/>
            <person name="Mulrain L."/>
            <person name="Navidi A."/>
            <person name="Naylor J."/>
            <person name="Negash T."/>
            <person name="Nguyen T."/>
            <person name="Nguyen N."/>
            <person name="Nicol R."/>
            <person name="Norbu C."/>
            <person name="Norbu N."/>
            <person name="Novod N."/>
            <person name="O'Neill B."/>
            <person name="Osman S."/>
            <person name="Markiewicz E."/>
            <person name="Oyono O.L."/>
            <person name="Patti C."/>
            <person name="Phunkhang P."/>
            <person name="Pierre F."/>
            <person name="Priest M."/>
            <person name="Raghuraman S."/>
            <person name="Rege F."/>
            <person name="Reyes R."/>
            <person name="Rise C."/>
            <person name="Rogov P."/>
            <person name="Ross K."/>
            <person name="Ryan E."/>
            <person name="Settipalli S."/>
            <person name="Shea T."/>
            <person name="Sherpa N."/>
            <person name="Shi L."/>
            <person name="Shih D."/>
            <person name="Sparrow T."/>
            <person name="Spaulding J."/>
            <person name="Stalker J."/>
            <person name="Stange-Thomann N."/>
            <person name="Stavropoulos S."/>
            <person name="Stone C."/>
            <person name="Strader C."/>
            <person name="Tesfaye S."/>
            <person name="Thomson T."/>
            <person name="Thoulutsang Y."/>
            <person name="Thoulutsang D."/>
            <person name="Topham K."/>
            <person name="Topping I."/>
            <person name="Tsamla T."/>
            <person name="Vassiliev H."/>
            <person name="Vo A."/>
            <person name="Wangchuk T."/>
            <person name="Wangdi T."/>
            <person name="Weiand M."/>
            <person name="Wilkinson J."/>
            <person name="Wilson A."/>
            <person name="Yadav S."/>
            <person name="Young G."/>
            <person name="Yu Q."/>
            <person name="Zembek L."/>
            <person name="Zhong D."/>
            <person name="Zimmer A."/>
            <person name="Zwirko Z."/>
            <person name="Jaffe D.B."/>
            <person name="Alvarez P."/>
            <person name="Brockman W."/>
            <person name="Butler J."/>
            <person name="Chin C."/>
            <person name="Gnerre S."/>
            <person name="Grabherr M."/>
            <person name="Kleber M."/>
            <person name="Mauceli E."/>
            <person name="MacCallum I."/>
        </authorList>
    </citation>
    <scope>NUCLEOTIDE SEQUENCE [LARGE SCALE GENOMIC DNA]</scope>
    <source>
        <strain evidence="13">Tucson 14024-0371.13</strain>
    </source>
</reference>
<keyword evidence="8 11" id="KW-0503">Monooxygenase</keyword>
<dbReference type="GO" id="GO:0004497">
    <property type="term" value="F:monooxygenase activity"/>
    <property type="evidence" value="ECO:0007669"/>
    <property type="project" value="UniProtKB-KW"/>
</dbReference>
<dbReference type="Pfam" id="PF00067">
    <property type="entry name" value="p450"/>
    <property type="match status" value="1"/>
</dbReference>
<dbReference type="PANTHER" id="PTHR24279:SF120">
    <property type="entry name" value="CYTOCHROME P450"/>
    <property type="match status" value="1"/>
</dbReference>
<proteinExistence type="inferred from homology"/>
<dbReference type="SUPFAM" id="SSF48264">
    <property type="entry name" value="Cytochrome P450"/>
    <property type="match status" value="1"/>
</dbReference>
<dbReference type="FunCoup" id="B3M1N9">
    <property type="interactions" value="12"/>
</dbReference>
<evidence type="ECO:0000256" key="8">
    <source>
        <dbReference type="ARBA" id="ARBA00023033"/>
    </source>
</evidence>
<feature type="binding site" description="axial binding residue" evidence="10">
    <location>
        <position position="496"/>
    </location>
    <ligand>
        <name>heme</name>
        <dbReference type="ChEBI" id="CHEBI:30413"/>
    </ligand>
    <ligandPart>
        <name>Fe</name>
        <dbReference type="ChEBI" id="CHEBI:18248"/>
    </ligandPart>
</feature>
<dbReference type="InParanoid" id="B3M1N9"/>
<dbReference type="EMBL" id="CH902617">
    <property type="protein sequence ID" value="EDV44369.2"/>
    <property type="molecule type" value="Genomic_DNA"/>
</dbReference>
<dbReference type="PANTHER" id="PTHR24279">
    <property type="entry name" value="CYTOCHROME P450"/>
    <property type="match status" value="1"/>
</dbReference>
<dbReference type="FunFam" id="1.10.630.10:FF:000006">
    <property type="entry name" value="Cytochrome P450 302a1, mitochondrial"/>
    <property type="match status" value="1"/>
</dbReference>
<dbReference type="PRINTS" id="PR00463">
    <property type="entry name" value="EP450I"/>
</dbReference>
<dbReference type="InterPro" id="IPR001128">
    <property type="entry name" value="Cyt_P450"/>
</dbReference>
<evidence type="ECO:0000256" key="3">
    <source>
        <dbReference type="ARBA" id="ARBA00010617"/>
    </source>
</evidence>
<dbReference type="GO" id="GO:0020037">
    <property type="term" value="F:heme binding"/>
    <property type="evidence" value="ECO:0007669"/>
    <property type="project" value="InterPro"/>
</dbReference>
<keyword evidence="5 10" id="KW-0479">Metal-binding</keyword>
<dbReference type="Proteomes" id="UP000007801">
    <property type="component" value="Unassembled WGS sequence"/>
</dbReference>
<protein>
    <submittedName>
        <fullName evidence="12">Uncharacterized protein</fullName>
    </submittedName>
</protein>
<evidence type="ECO:0000256" key="2">
    <source>
        <dbReference type="ARBA" id="ARBA00004370"/>
    </source>
</evidence>
<sequence>MSKVFPRNPAKMLKVRSGISLIRSQPATLSLANQTLRWQTNAATAEAREDSEWLNAKSFKDIPRINALSLIMKMTLPGGQYKNMDYLTMFQAMRKDYGNLHFMPGIMGNPPFLTTYNPKDFEIVFRNEGIWPHRPGNEAMLYHREVVRKDFYQGVMGVLPTQGKAWGDFRSIVNPVLMQPKNVRLYYKKMSQVNREFVQRIKELRDPETLEAPDDFIDTINRWTLESVSVVALDKQLGLLKSSGTENNSEAVKLFEYLDDFFVYAAELEMKPSPWRYITTPNLKKVLNALDGIQDVTLAYVDEAIERLEKEAKEGIVRPENEQSVLEKLLKKDKKVATIMAMDMLMAGVDTTSSTFTALLLCLAENPEKQEKLREEVMKVLPEKDSEFTEASMKNIPYLRACIKESQRLRPLIVGNARVLEKDSVLSGYQVPAGTYVSLIPISSLSSDEYFPQASEFLPERWLRSSKESESKCPADDLKAKNPFVFLPFGFGPRMCVGKRIVDMELELGTARLIRNFKIEFNYPTENAFRPALINLPNIPLKFKFTDLPN</sequence>
<dbReference type="OrthoDB" id="3945418at2759"/>
<evidence type="ECO:0000256" key="9">
    <source>
        <dbReference type="ARBA" id="ARBA00023136"/>
    </source>
</evidence>
<keyword evidence="7 10" id="KW-0408">Iron</keyword>
<evidence type="ECO:0000256" key="4">
    <source>
        <dbReference type="ARBA" id="ARBA00022617"/>
    </source>
</evidence>
<organism evidence="12 13">
    <name type="scientific">Drosophila ananassae</name>
    <name type="common">Fruit fly</name>
    <dbReference type="NCBI Taxonomy" id="7217"/>
    <lineage>
        <taxon>Eukaryota</taxon>
        <taxon>Metazoa</taxon>
        <taxon>Ecdysozoa</taxon>
        <taxon>Arthropoda</taxon>
        <taxon>Hexapoda</taxon>
        <taxon>Insecta</taxon>
        <taxon>Pterygota</taxon>
        <taxon>Neoptera</taxon>
        <taxon>Endopterygota</taxon>
        <taxon>Diptera</taxon>
        <taxon>Brachycera</taxon>
        <taxon>Muscomorpha</taxon>
        <taxon>Ephydroidea</taxon>
        <taxon>Drosophilidae</taxon>
        <taxon>Drosophila</taxon>
        <taxon>Sophophora</taxon>
    </lineage>
</organism>